<dbReference type="GO" id="GO:0005737">
    <property type="term" value="C:cytoplasm"/>
    <property type="evidence" value="ECO:0007669"/>
    <property type="project" value="TreeGrafter"/>
</dbReference>
<dbReference type="Proteomes" id="UP000014064">
    <property type="component" value="Unassembled WGS sequence"/>
</dbReference>
<organism evidence="4 5">
    <name type="scientific">Wallemia ichthyophaga (strain EXF-994 / CBS 113033)</name>
    <dbReference type="NCBI Taxonomy" id="1299270"/>
    <lineage>
        <taxon>Eukaryota</taxon>
        <taxon>Fungi</taxon>
        <taxon>Dikarya</taxon>
        <taxon>Basidiomycota</taxon>
        <taxon>Wallemiomycotina</taxon>
        <taxon>Wallemiomycetes</taxon>
        <taxon>Wallemiales</taxon>
        <taxon>Wallemiaceae</taxon>
        <taxon>Wallemia</taxon>
    </lineage>
</organism>
<dbReference type="PANTHER" id="PTHR11845:SF13">
    <property type="entry name" value="5'-DEOXYNUCLEOTIDASE HDDC2"/>
    <property type="match status" value="1"/>
</dbReference>
<sequence>MSTWRTIAALPEHLQPVGSETIDRLRFMHLIEYAKTQKRTGWLRSGVNGAESISDHMWRMSIMSLVCADERIDHIKASQMAIVHDIAECIVGDIAPSDNITKPVKNNLERQAMNDIVHKYLHGSYQARYLMAIWEEYEQQSSAESTFVKDLDRLEIKH</sequence>
<evidence type="ECO:0000313" key="4">
    <source>
        <dbReference type="EMBL" id="EOR01417.1"/>
    </source>
</evidence>
<evidence type="ECO:0000313" key="5">
    <source>
        <dbReference type="Proteomes" id="UP000014064"/>
    </source>
</evidence>
<dbReference type="AlphaFoldDB" id="R9AGV9"/>
<evidence type="ECO:0000256" key="1">
    <source>
        <dbReference type="ARBA" id="ARBA00022723"/>
    </source>
</evidence>
<dbReference type="Pfam" id="PF13023">
    <property type="entry name" value="HD_3"/>
    <property type="match status" value="1"/>
</dbReference>
<dbReference type="EMBL" id="KE007230">
    <property type="protein sequence ID" value="EOR01417.1"/>
    <property type="molecule type" value="Genomic_DNA"/>
</dbReference>
<dbReference type="STRING" id="1299270.R9AGV9"/>
<keyword evidence="2" id="KW-0378">Hydrolase</keyword>
<dbReference type="GO" id="GO:0046872">
    <property type="term" value="F:metal ion binding"/>
    <property type="evidence" value="ECO:0007669"/>
    <property type="project" value="UniProtKB-KW"/>
</dbReference>
<gene>
    <name evidence="4" type="ORF">J056_004203</name>
</gene>
<dbReference type="GeneID" id="20377155"/>
<reference evidence="5" key="1">
    <citation type="journal article" date="2013" name="BMC Genomics">
        <title>Genome and transcriptome sequencing of the halophilic fungus Wallemia ichthyophaga: haloadaptations present and absent.</title>
        <authorList>
            <person name="Zajc J."/>
            <person name="Liu Y."/>
            <person name="Dai W."/>
            <person name="Yang Z."/>
            <person name="Hu J."/>
            <person name="Gostincar C."/>
            <person name="Gunde-Cimerman N."/>
        </authorList>
    </citation>
    <scope>NUCLEOTIDE SEQUENCE [LARGE SCALE GENOMIC DNA]</scope>
    <source>
        <strain evidence="5">EXF-994 / CBS 113033</strain>
    </source>
</reference>
<dbReference type="KEGG" id="wic:J056_004203"/>
<dbReference type="InterPro" id="IPR039356">
    <property type="entry name" value="YfbR/HDDC2"/>
</dbReference>
<name>R9AGV9_WALI9</name>
<keyword evidence="5" id="KW-1185">Reference proteome</keyword>
<dbReference type="PANTHER" id="PTHR11845">
    <property type="entry name" value="5'-DEOXYNUCLEOTIDASE HDDC2"/>
    <property type="match status" value="1"/>
</dbReference>
<dbReference type="OMA" id="RTGWINE"/>
<feature type="domain" description="HD" evidence="3">
    <location>
        <begin position="33"/>
        <end position="156"/>
    </location>
</feature>
<dbReference type="Gene3D" id="1.10.3210.10">
    <property type="entry name" value="Hypothetical protein af1432"/>
    <property type="match status" value="1"/>
</dbReference>
<proteinExistence type="predicted"/>
<evidence type="ECO:0000259" key="3">
    <source>
        <dbReference type="Pfam" id="PF13023"/>
    </source>
</evidence>
<dbReference type="eggNOG" id="KOG3197">
    <property type="taxonomic scope" value="Eukaryota"/>
</dbReference>
<keyword evidence="1" id="KW-0479">Metal-binding</keyword>
<dbReference type="RefSeq" id="XP_009267679.1">
    <property type="nucleotide sequence ID" value="XM_009269404.1"/>
</dbReference>
<dbReference type="HOGENOM" id="CLU_039453_2_1_1"/>
<accession>R9AGV9</accession>
<evidence type="ECO:0000256" key="2">
    <source>
        <dbReference type="ARBA" id="ARBA00022801"/>
    </source>
</evidence>
<dbReference type="OrthoDB" id="10254258at2759"/>
<dbReference type="GO" id="GO:0002953">
    <property type="term" value="F:5'-deoxynucleotidase activity"/>
    <property type="evidence" value="ECO:0007669"/>
    <property type="project" value="InterPro"/>
</dbReference>
<protein>
    <submittedName>
        <fullName evidence="4">HD domain-containing protein 2</fullName>
    </submittedName>
</protein>
<dbReference type="InterPro" id="IPR006674">
    <property type="entry name" value="HD_domain"/>
</dbReference>
<dbReference type="SUPFAM" id="SSF109604">
    <property type="entry name" value="HD-domain/PDEase-like"/>
    <property type="match status" value="1"/>
</dbReference>